<organism evidence="1 2">
    <name type="scientific">Eutypa lata (strain UCR-EL1)</name>
    <name type="common">Grapevine dieback disease fungus</name>
    <name type="synonym">Eutypa armeniacae</name>
    <dbReference type="NCBI Taxonomy" id="1287681"/>
    <lineage>
        <taxon>Eukaryota</taxon>
        <taxon>Fungi</taxon>
        <taxon>Dikarya</taxon>
        <taxon>Ascomycota</taxon>
        <taxon>Pezizomycotina</taxon>
        <taxon>Sordariomycetes</taxon>
        <taxon>Xylariomycetidae</taxon>
        <taxon>Xylariales</taxon>
        <taxon>Diatrypaceae</taxon>
        <taxon>Eutypa</taxon>
    </lineage>
</organism>
<dbReference type="Proteomes" id="UP000012174">
    <property type="component" value="Unassembled WGS sequence"/>
</dbReference>
<reference evidence="2" key="1">
    <citation type="journal article" date="2013" name="Genome Announc.">
        <title>Draft genome sequence of the grapevine dieback fungus Eutypa lata UCR-EL1.</title>
        <authorList>
            <person name="Blanco-Ulate B."/>
            <person name="Rolshausen P.E."/>
            <person name="Cantu D."/>
        </authorList>
    </citation>
    <scope>NUCLEOTIDE SEQUENCE [LARGE SCALE GENOMIC DNA]</scope>
    <source>
        <strain evidence="2">UCR-EL1</strain>
    </source>
</reference>
<accession>M7T0M3</accession>
<evidence type="ECO:0000313" key="2">
    <source>
        <dbReference type="Proteomes" id="UP000012174"/>
    </source>
</evidence>
<evidence type="ECO:0000313" key="1">
    <source>
        <dbReference type="EMBL" id="EMR63386.1"/>
    </source>
</evidence>
<sequence>MYVFYRNTVLYIAYTLAVFKYSAGHVIAHQANDEETNGFLSLITTSFHSSGPNIYDRHGELVWAGAADGLASNAYGFHGVQMFGRGHGYGLILDDRYKVVKTVQSREGLDIHEFSPVDGGQSALVTKYSTRPFDFEGIPNPQGLREIEEGVFEEIDLQNDTVIFGWHSLDHVKPTSAERTIEFENGQAPVYDYLHINSVDKNYDGDYLISARHTSAVYKVSGVDGSVIWTLSNGPESNFTLDGFTIWGAHHARWRSENDTQTIFTLFNNGYDGARAGTDHSSGLVIALDHTTLRAHVLNEYGGAEGLGAVSKGSVQTLPDTNNVLVGWGSEPHITEYLGDGTLVFHASIAGGGDTYRVFKHDDWVGNPTDPPALWTYARTARDDSPTAFYVSWNGATEVQTWNFYVGTDREETPGSFALAGSKDRSGFETAFSLPTYCPWAFAEAVAGNGTSLGNSSVVSPWTPRGTLAEECDDWRCPERVADFPVTRNGRVDRMFWHFEHSGFV</sequence>
<dbReference type="InterPro" id="IPR053143">
    <property type="entry name" value="Arylsulfate_ST"/>
</dbReference>
<dbReference type="OMA" id="YHPRAYA"/>
<dbReference type="PANTHER" id="PTHR35340">
    <property type="entry name" value="PQQ ENZYME REPEAT PROTEIN-RELATED"/>
    <property type="match status" value="1"/>
</dbReference>
<dbReference type="KEGG" id="ela:UCREL1_9666"/>
<dbReference type="InterPro" id="IPR039535">
    <property type="entry name" value="ASST-like"/>
</dbReference>
<evidence type="ECO:0008006" key="3">
    <source>
        <dbReference type="Google" id="ProtNLM"/>
    </source>
</evidence>
<gene>
    <name evidence="1" type="ORF">UCREL1_9666</name>
</gene>
<protein>
    <recommendedName>
        <fullName evidence="3">Arylsulfotransferase protein</fullName>
    </recommendedName>
</protein>
<dbReference type="AlphaFoldDB" id="M7T0M3"/>
<keyword evidence="2" id="KW-1185">Reference proteome</keyword>
<dbReference type="eggNOG" id="ENOG502SI9I">
    <property type="taxonomic scope" value="Eukaryota"/>
</dbReference>
<proteinExistence type="predicted"/>
<name>M7T0M3_EUTLA</name>
<dbReference type="STRING" id="1287681.M7T0M3"/>
<dbReference type="Pfam" id="PF14269">
    <property type="entry name" value="Arylsulfotran_2"/>
    <property type="match status" value="1"/>
</dbReference>
<dbReference type="EMBL" id="KB707234">
    <property type="protein sequence ID" value="EMR63386.1"/>
    <property type="molecule type" value="Genomic_DNA"/>
</dbReference>
<dbReference type="HOGENOM" id="CLU_018249_1_0_1"/>
<dbReference type="PANTHER" id="PTHR35340:SF9">
    <property type="entry name" value="ASST-DOMAIN-CONTAINING PROTEIN"/>
    <property type="match status" value="1"/>
</dbReference>
<dbReference type="OrthoDB" id="5427350at2759"/>